<dbReference type="KEGG" id="mdu:MDUV_19570"/>
<gene>
    <name evidence="1" type="ORF">MDUV_19570</name>
</gene>
<organism evidence="1 2">
    <name type="scientific">Mycolicibacterium duvalii</name>
    <dbReference type="NCBI Taxonomy" id="39688"/>
    <lineage>
        <taxon>Bacteria</taxon>
        <taxon>Bacillati</taxon>
        <taxon>Actinomycetota</taxon>
        <taxon>Actinomycetes</taxon>
        <taxon>Mycobacteriales</taxon>
        <taxon>Mycobacteriaceae</taxon>
        <taxon>Mycolicibacterium</taxon>
    </lineage>
</organism>
<dbReference type="AlphaFoldDB" id="A0A7I7JYW9"/>
<sequence>MTGVLVGFLITLMVAAVAGVVVATALGFTTVAISVGVVSGAAVAARLC</sequence>
<evidence type="ECO:0000313" key="1">
    <source>
        <dbReference type="EMBL" id="BBX17097.1"/>
    </source>
</evidence>
<reference evidence="1 2" key="1">
    <citation type="journal article" date="2019" name="Emerg. Microbes Infect.">
        <title>Comprehensive subspecies identification of 175 nontuberculous mycobacteria species based on 7547 genomic profiles.</title>
        <authorList>
            <person name="Matsumoto Y."/>
            <person name="Kinjo T."/>
            <person name="Motooka D."/>
            <person name="Nabeya D."/>
            <person name="Jung N."/>
            <person name="Uechi K."/>
            <person name="Horii T."/>
            <person name="Iida T."/>
            <person name="Fujita J."/>
            <person name="Nakamura S."/>
        </authorList>
    </citation>
    <scope>NUCLEOTIDE SEQUENCE [LARGE SCALE GENOMIC DNA]</scope>
    <source>
        <strain evidence="1 2">JCM 6396</strain>
    </source>
</reference>
<keyword evidence="2" id="KW-1185">Reference proteome</keyword>
<proteinExistence type="predicted"/>
<dbReference type="EMBL" id="AP022563">
    <property type="protein sequence ID" value="BBX17097.1"/>
    <property type="molecule type" value="Genomic_DNA"/>
</dbReference>
<evidence type="ECO:0000313" key="2">
    <source>
        <dbReference type="Proteomes" id="UP000467006"/>
    </source>
</evidence>
<accession>A0A7I7JYW9</accession>
<name>A0A7I7JYW9_9MYCO</name>
<dbReference type="RefSeq" id="WP_098003081.1">
    <property type="nucleotide sequence ID" value="NZ_AP022563.1"/>
</dbReference>
<dbReference type="Proteomes" id="UP000467006">
    <property type="component" value="Chromosome"/>
</dbReference>
<protein>
    <submittedName>
        <fullName evidence="1">Uncharacterized protein</fullName>
    </submittedName>
</protein>